<proteinExistence type="inferred from homology"/>
<keyword evidence="2 8" id="KW-0813">Transport</keyword>
<dbReference type="NCBIfam" id="TIGR01145">
    <property type="entry name" value="ATP_synt_delta"/>
    <property type="match status" value="1"/>
</dbReference>
<accession>A0A1D9MJL9</accession>
<dbReference type="Proteomes" id="UP000176288">
    <property type="component" value="Chromosome"/>
</dbReference>
<gene>
    <name evidence="8" type="primary">atpH</name>
    <name evidence="9" type="ORF">BK816_03670</name>
</gene>
<dbReference type="PROSITE" id="PS00389">
    <property type="entry name" value="ATPASE_DELTA"/>
    <property type="match status" value="1"/>
</dbReference>
<keyword evidence="10" id="KW-1185">Reference proteome</keyword>
<keyword evidence="8" id="KW-1003">Cell membrane</keyword>
<dbReference type="Pfam" id="PF00213">
    <property type="entry name" value="OSCP"/>
    <property type="match status" value="1"/>
</dbReference>
<evidence type="ECO:0000256" key="7">
    <source>
        <dbReference type="ARBA" id="ARBA00023310"/>
    </source>
</evidence>
<evidence type="ECO:0000256" key="4">
    <source>
        <dbReference type="ARBA" id="ARBA00023065"/>
    </source>
</evidence>
<evidence type="ECO:0000256" key="8">
    <source>
        <dbReference type="HAMAP-Rule" id="MF_01416"/>
    </source>
</evidence>
<sequence length="271" mass="30098">MRTVSKRSYEEVSEVLTQLLIDNADEGERISQQLFEFADAVVQSPSLSRALLDQSRDAADKDALLDRLVSKDQNPILFAILSAATQRRWAQGEDFVSAVNHLGYLAVVKQARAQGKLEYMQNELGALRNLLRQNRQFRMLLTGIELDSRVPLEQLVDKLLSNQLSEQTLRLFNRLLAVPLSPSLLADVDQLASLMAHERGARLVRVASATPLSDLQKQRLAVALNKKYGNVTLNVSVDPSLIGGLRIRVGNDSIDGTIKAELSDVRQRMGV</sequence>
<comment type="subcellular location">
    <subcellularLocation>
        <location evidence="8">Cell membrane</location>
        <topology evidence="8">Peripheral membrane protein</topology>
    </subcellularLocation>
    <subcellularLocation>
        <location evidence="1">Membrane</location>
    </subcellularLocation>
</comment>
<keyword evidence="3 8" id="KW-0375">Hydrogen ion transport</keyword>
<comment type="function">
    <text evidence="8">F(1)F(0) ATP synthase produces ATP from ADP in the presence of a proton or sodium gradient. F-type ATPases consist of two structural domains, F(1) containing the extramembraneous catalytic core and F(0) containing the membrane proton channel, linked together by a central stalk and a peripheral stalk. During catalysis, ATP synthesis in the catalytic domain of F(1) is coupled via a rotary mechanism of the central stalk subunits to proton translocation.</text>
</comment>
<dbReference type="STRING" id="1912795.BK816_03670"/>
<dbReference type="InterPro" id="IPR020781">
    <property type="entry name" value="ATPase_OSCP/d_CS"/>
</dbReference>
<dbReference type="GO" id="GO:0046933">
    <property type="term" value="F:proton-transporting ATP synthase activity, rotational mechanism"/>
    <property type="evidence" value="ECO:0007669"/>
    <property type="project" value="UniProtKB-UniRule"/>
</dbReference>
<dbReference type="GO" id="GO:0005886">
    <property type="term" value="C:plasma membrane"/>
    <property type="evidence" value="ECO:0007669"/>
    <property type="project" value="UniProtKB-SubCell"/>
</dbReference>
<organism evidence="9 10">
    <name type="scientific">Boudabousia tangfeifanii</name>
    <dbReference type="NCBI Taxonomy" id="1912795"/>
    <lineage>
        <taxon>Bacteria</taxon>
        <taxon>Bacillati</taxon>
        <taxon>Actinomycetota</taxon>
        <taxon>Actinomycetes</taxon>
        <taxon>Actinomycetales</taxon>
        <taxon>Actinomycetaceae</taxon>
        <taxon>Boudabousia</taxon>
    </lineage>
</organism>
<dbReference type="KEGG" id="avu:BK816_03670"/>
<keyword evidence="5 8" id="KW-0472">Membrane</keyword>
<dbReference type="OrthoDB" id="5242917at2"/>
<dbReference type="AlphaFoldDB" id="A0A1D9MJL9"/>
<dbReference type="EMBL" id="CP017812">
    <property type="protein sequence ID" value="AOZ72505.1"/>
    <property type="molecule type" value="Genomic_DNA"/>
</dbReference>
<evidence type="ECO:0000256" key="2">
    <source>
        <dbReference type="ARBA" id="ARBA00022448"/>
    </source>
</evidence>
<comment type="similarity">
    <text evidence="8">Belongs to the ATPase delta chain family.</text>
</comment>
<dbReference type="RefSeq" id="WP_071163971.1">
    <property type="nucleotide sequence ID" value="NZ_CP017812.1"/>
</dbReference>
<dbReference type="PANTHER" id="PTHR11910">
    <property type="entry name" value="ATP SYNTHASE DELTA CHAIN"/>
    <property type="match status" value="1"/>
</dbReference>
<comment type="function">
    <text evidence="8">This protein is part of the stalk that links CF(0) to CF(1). It either transmits conformational changes from CF(0) to CF(1) or is implicated in proton conduction.</text>
</comment>
<protein>
    <recommendedName>
        <fullName evidence="8">ATP synthase subunit delta</fullName>
    </recommendedName>
    <alternativeName>
        <fullName evidence="8">ATP synthase F(1) sector subunit delta</fullName>
    </alternativeName>
    <alternativeName>
        <fullName evidence="8">F-type ATPase subunit delta</fullName>
        <shortName evidence="8">F-ATPase subunit delta</shortName>
    </alternativeName>
</protein>
<reference evidence="9 10" key="1">
    <citation type="submission" date="2016-10" db="EMBL/GenBank/DDBJ databases">
        <title>Actinomyces aegypiusis sp. nov., isolated from the Aegypius monachus in Qinghai Tibet Plateau China.</title>
        <authorList>
            <person name="Wang Y."/>
        </authorList>
    </citation>
    <scope>NUCLEOTIDE SEQUENCE [LARGE SCALE GENOMIC DNA]</scope>
    <source>
        <strain evidence="9 10">VUL4_3</strain>
    </source>
</reference>
<evidence type="ECO:0000256" key="1">
    <source>
        <dbReference type="ARBA" id="ARBA00004370"/>
    </source>
</evidence>
<dbReference type="PRINTS" id="PR00125">
    <property type="entry name" value="ATPASEDELTA"/>
</dbReference>
<dbReference type="HAMAP" id="MF_01416">
    <property type="entry name" value="ATP_synth_delta_bact"/>
    <property type="match status" value="1"/>
</dbReference>
<keyword evidence="6 8" id="KW-0139">CF(1)</keyword>
<dbReference type="GO" id="GO:0045259">
    <property type="term" value="C:proton-transporting ATP synthase complex"/>
    <property type="evidence" value="ECO:0007669"/>
    <property type="project" value="UniProtKB-KW"/>
</dbReference>
<keyword evidence="4 8" id="KW-0406">Ion transport</keyword>
<name>A0A1D9MJL9_9ACTO</name>
<dbReference type="InterPro" id="IPR000711">
    <property type="entry name" value="ATPase_OSCP/dsu"/>
</dbReference>
<evidence type="ECO:0000256" key="6">
    <source>
        <dbReference type="ARBA" id="ARBA00023196"/>
    </source>
</evidence>
<evidence type="ECO:0000256" key="3">
    <source>
        <dbReference type="ARBA" id="ARBA00022781"/>
    </source>
</evidence>
<keyword evidence="7 8" id="KW-0066">ATP synthesis</keyword>
<evidence type="ECO:0000313" key="10">
    <source>
        <dbReference type="Proteomes" id="UP000176288"/>
    </source>
</evidence>
<evidence type="ECO:0000256" key="5">
    <source>
        <dbReference type="ARBA" id="ARBA00023136"/>
    </source>
</evidence>
<evidence type="ECO:0000313" key="9">
    <source>
        <dbReference type="EMBL" id="AOZ72505.1"/>
    </source>
</evidence>